<organism evidence="1 2">
    <name type="scientific">Mycobacterium phage Kimona</name>
    <dbReference type="NCBI Taxonomy" id="2024295"/>
    <lineage>
        <taxon>Viruses</taxon>
        <taxon>Duplodnaviria</taxon>
        <taxon>Heunggongvirae</taxon>
        <taxon>Uroviricota</taxon>
        <taxon>Caudoviricetes</taxon>
        <taxon>Kimonavirus</taxon>
        <taxon>Kimonavirus kimona</taxon>
    </lineage>
</organism>
<dbReference type="Proteomes" id="UP000222598">
    <property type="component" value="Segment"/>
</dbReference>
<reference evidence="2" key="1">
    <citation type="submission" date="2017-07" db="EMBL/GenBank/DDBJ databases">
        <authorList>
            <person name="Sun Z.S."/>
            <person name="Albrecht U."/>
            <person name="Echele G."/>
            <person name="Lee C.C."/>
        </authorList>
    </citation>
    <scope>NUCLEOTIDE SEQUENCE [LARGE SCALE GENOMIC DNA]</scope>
</reference>
<name>A0A249XU25_9CAUD</name>
<protein>
    <submittedName>
        <fullName evidence="1">Uncharacterized protein</fullName>
    </submittedName>
</protein>
<gene>
    <name evidence="1" type="primary">59</name>
    <name evidence="1" type="ORF">PBI_KIMONA_59</name>
</gene>
<dbReference type="RefSeq" id="YP_010062358.1">
    <property type="nucleotide sequence ID" value="NC_054793.1"/>
</dbReference>
<evidence type="ECO:0000313" key="1">
    <source>
        <dbReference type="EMBL" id="ASZ75495.1"/>
    </source>
</evidence>
<sequence>MSEDLEVEILAIHLWWLPDYARGKTARSFYSMDESVREEYRKRARKLLDRYDMKEKPYR</sequence>
<dbReference type="EMBL" id="MF472895">
    <property type="protein sequence ID" value="ASZ75495.1"/>
    <property type="molecule type" value="Genomic_DNA"/>
</dbReference>
<accession>A0A249XU25</accession>
<keyword evidence="2" id="KW-1185">Reference proteome</keyword>
<dbReference type="GeneID" id="64872023"/>
<evidence type="ECO:0000313" key="2">
    <source>
        <dbReference type="Proteomes" id="UP000222598"/>
    </source>
</evidence>
<proteinExistence type="predicted"/>
<dbReference type="KEGG" id="vg:64872023"/>